<accession>A0ABW2Q5L9</accession>
<feature type="domain" description="DUF5979" evidence="3">
    <location>
        <begin position="2"/>
        <end position="102"/>
    </location>
</feature>
<organism evidence="4 5">
    <name type="scientific">Georgenia alba</name>
    <dbReference type="NCBI Taxonomy" id="2233858"/>
    <lineage>
        <taxon>Bacteria</taxon>
        <taxon>Bacillati</taxon>
        <taxon>Actinomycetota</taxon>
        <taxon>Actinomycetes</taxon>
        <taxon>Micrococcales</taxon>
        <taxon>Bogoriellaceae</taxon>
        <taxon>Georgenia</taxon>
    </lineage>
</organism>
<comment type="caution">
    <text evidence="4">The sequence shown here is derived from an EMBL/GenBank/DDBJ whole genome shotgun (WGS) entry which is preliminary data.</text>
</comment>
<gene>
    <name evidence="4" type="ORF">ACFQQL_06620</name>
</gene>
<keyword evidence="2" id="KW-1133">Transmembrane helix</keyword>
<evidence type="ECO:0000256" key="1">
    <source>
        <dbReference type="SAM" id="MobiDB-lite"/>
    </source>
</evidence>
<evidence type="ECO:0000259" key="3">
    <source>
        <dbReference type="Pfam" id="PF19407"/>
    </source>
</evidence>
<keyword evidence="2" id="KW-0472">Membrane</keyword>
<keyword evidence="5" id="KW-1185">Reference proteome</keyword>
<evidence type="ECO:0000313" key="4">
    <source>
        <dbReference type="EMBL" id="MFC7404779.1"/>
    </source>
</evidence>
<reference evidence="5" key="1">
    <citation type="journal article" date="2019" name="Int. J. Syst. Evol. Microbiol.">
        <title>The Global Catalogue of Microorganisms (GCM) 10K type strain sequencing project: providing services to taxonomists for standard genome sequencing and annotation.</title>
        <authorList>
            <consortium name="The Broad Institute Genomics Platform"/>
            <consortium name="The Broad Institute Genome Sequencing Center for Infectious Disease"/>
            <person name="Wu L."/>
            <person name="Ma J."/>
        </authorList>
    </citation>
    <scope>NUCLEOTIDE SEQUENCE [LARGE SCALE GENOMIC DNA]</scope>
    <source>
        <strain evidence="5">JCM 1490</strain>
    </source>
</reference>
<evidence type="ECO:0000313" key="5">
    <source>
        <dbReference type="Proteomes" id="UP001596455"/>
    </source>
</evidence>
<sequence>ALDGEAAGEVPGDAQFTVEYSTDGGQTWQPLTITADGTPVTVEDLPAGTEVQLRETDQRPDINGVEWGEVTLTVNGEPVDGDTATFPVGPDAGAAVVVTNTADVPPDEPPGTEPPGTEPPGTEPPDEPPLVPGLPITGATGVGLLVALAVLAVAAGLLLIRIRRGRQ</sequence>
<feature type="region of interest" description="Disordered" evidence="1">
    <location>
        <begin position="101"/>
        <end position="134"/>
    </location>
</feature>
<dbReference type="RefSeq" id="WP_382392499.1">
    <property type="nucleotide sequence ID" value="NZ_JBHTCQ010000001.1"/>
</dbReference>
<feature type="transmembrane region" description="Helical" evidence="2">
    <location>
        <begin position="136"/>
        <end position="160"/>
    </location>
</feature>
<dbReference type="Pfam" id="PF19407">
    <property type="entry name" value="DUF5979"/>
    <property type="match status" value="1"/>
</dbReference>
<name>A0ABW2Q5L9_9MICO</name>
<feature type="compositionally biased region" description="Pro residues" evidence="1">
    <location>
        <begin position="107"/>
        <end position="132"/>
    </location>
</feature>
<keyword evidence="2" id="KW-0812">Transmembrane</keyword>
<feature type="non-terminal residue" evidence="4">
    <location>
        <position position="1"/>
    </location>
</feature>
<dbReference type="SUPFAM" id="SSF50939">
    <property type="entry name" value="Sialidases"/>
    <property type="match status" value="1"/>
</dbReference>
<protein>
    <submittedName>
        <fullName evidence="4">DUF5979 domain-containing protein</fullName>
    </submittedName>
</protein>
<dbReference type="EMBL" id="JBHTCQ010000001">
    <property type="protein sequence ID" value="MFC7404779.1"/>
    <property type="molecule type" value="Genomic_DNA"/>
</dbReference>
<dbReference type="Proteomes" id="UP001596455">
    <property type="component" value="Unassembled WGS sequence"/>
</dbReference>
<evidence type="ECO:0000256" key="2">
    <source>
        <dbReference type="SAM" id="Phobius"/>
    </source>
</evidence>
<dbReference type="InterPro" id="IPR046022">
    <property type="entry name" value="DUF5979"/>
</dbReference>
<dbReference type="InterPro" id="IPR036278">
    <property type="entry name" value="Sialidase_sf"/>
</dbReference>
<proteinExistence type="predicted"/>